<dbReference type="OrthoDB" id="3067978at2759"/>
<feature type="compositionally biased region" description="Low complexity" evidence="1">
    <location>
        <begin position="338"/>
        <end position="351"/>
    </location>
</feature>
<feature type="region of interest" description="Disordered" evidence="1">
    <location>
        <begin position="337"/>
        <end position="356"/>
    </location>
</feature>
<reference evidence="2" key="1">
    <citation type="submission" date="2020-05" db="EMBL/GenBank/DDBJ databases">
        <title>Mycena genomes resolve the evolution of fungal bioluminescence.</title>
        <authorList>
            <person name="Tsai I.J."/>
        </authorList>
    </citation>
    <scope>NUCLEOTIDE SEQUENCE</scope>
    <source>
        <strain evidence="2">110903Hualien_Pintung</strain>
    </source>
</reference>
<evidence type="ECO:0000313" key="3">
    <source>
        <dbReference type="Proteomes" id="UP000613580"/>
    </source>
</evidence>
<evidence type="ECO:0000313" key="2">
    <source>
        <dbReference type="EMBL" id="KAF7318172.1"/>
    </source>
</evidence>
<accession>A0A8H6TK50</accession>
<evidence type="ECO:0000256" key="1">
    <source>
        <dbReference type="SAM" id="MobiDB-lite"/>
    </source>
</evidence>
<feature type="region of interest" description="Disordered" evidence="1">
    <location>
        <begin position="521"/>
        <end position="547"/>
    </location>
</feature>
<organism evidence="2 3">
    <name type="scientific">Mycena chlorophos</name>
    <name type="common">Agaric fungus</name>
    <name type="synonym">Agaricus chlorophos</name>
    <dbReference type="NCBI Taxonomy" id="658473"/>
    <lineage>
        <taxon>Eukaryota</taxon>
        <taxon>Fungi</taxon>
        <taxon>Dikarya</taxon>
        <taxon>Basidiomycota</taxon>
        <taxon>Agaricomycotina</taxon>
        <taxon>Agaricomycetes</taxon>
        <taxon>Agaricomycetidae</taxon>
        <taxon>Agaricales</taxon>
        <taxon>Marasmiineae</taxon>
        <taxon>Mycenaceae</taxon>
        <taxon>Mycena</taxon>
    </lineage>
</organism>
<dbReference type="Proteomes" id="UP000613580">
    <property type="component" value="Unassembled WGS sequence"/>
</dbReference>
<name>A0A8H6TK50_MYCCL</name>
<sequence>MEICSWSPGPLLQFLEPSSSESSARIPIACKGHVVDDKGQTKPIDLSHITAVKLTRTAFVFFSGSNEHPVFQSNPIPIRVQTQLKASAEKYSYFDPKILSGDTGNTLDIGVFPASARIHDDISVRITEFPAGNYEYSAALKQFWPAGIEGELPTKTYIASSESTDSCEVRLLDPRHQISLLYNRTLSLLAFTNACDMLSPVLAFNVEILDSPLIQNIFRPAAQKHLRERLPPRIIIVPATHHDSNFALTDFVFRDDVRGTLNTADFPIRSLPIHPVPDTSVAKALGRPCVAQLVSFYGLHGQRRDRRDQSILISFDAIQWMLAAQAAAIRCQAVHEGSTSSDDSQSTNSDQFASSSELQSSHLERVDLSLLSATASEVLTVVHEMAHVFVTYQPSAVGDSPPRRDVVGAQGPEYRQAEDEQRSDHIEPGKLVETFWYGGLPKLVVDSEGWLRLGITLPDEEANNERDHRLQDIILSTSEELMQMMNLSMPRRSPKELQAAFSSHPQASTYVRNRDEVIVTPTSTPASTPKAEQATRQPSVVPKPRRPFAGPTVLMLVKEKTWPGVAGRADAHD</sequence>
<dbReference type="EMBL" id="JACAZE010000004">
    <property type="protein sequence ID" value="KAF7318172.1"/>
    <property type="molecule type" value="Genomic_DNA"/>
</dbReference>
<comment type="caution">
    <text evidence="2">The sequence shown here is derived from an EMBL/GenBank/DDBJ whole genome shotgun (WGS) entry which is preliminary data.</text>
</comment>
<dbReference type="AlphaFoldDB" id="A0A8H6TK50"/>
<gene>
    <name evidence="2" type="ORF">HMN09_00325400</name>
</gene>
<protein>
    <submittedName>
        <fullName evidence="2">Uncharacterized protein</fullName>
    </submittedName>
</protein>
<keyword evidence="3" id="KW-1185">Reference proteome</keyword>
<proteinExistence type="predicted"/>